<dbReference type="Gene3D" id="3.30.70.270">
    <property type="match status" value="1"/>
</dbReference>
<dbReference type="PANTHER" id="PTHR33064">
    <property type="entry name" value="POL PROTEIN"/>
    <property type="match status" value="1"/>
</dbReference>
<proteinExistence type="predicted"/>
<gene>
    <name evidence="1" type="ORF">KIK155_LOCUS16994</name>
</gene>
<evidence type="ECO:0000313" key="2">
    <source>
        <dbReference type="Proteomes" id="UP000663865"/>
    </source>
</evidence>
<dbReference type="InterPro" id="IPR051320">
    <property type="entry name" value="Viral_Replic_Matur_Polypro"/>
</dbReference>
<dbReference type="InterPro" id="IPR043128">
    <property type="entry name" value="Rev_trsase/Diguanyl_cyclase"/>
</dbReference>
<dbReference type="AlphaFoldDB" id="A0A818IEQ0"/>
<evidence type="ECO:0000313" key="1">
    <source>
        <dbReference type="EMBL" id="CAF3522320.1"/>
    </source>
</evidence>
<dbReference type="Proteomes" id="UP000663865">
    <property type="component" value="Unassembled WGS sequence"/>
</dbReference>
<dbReference type="SUPFAM" id="SSF56672">
    <property type="entry name" value="DNA/RNA polymerases"/>
    <property type="match status" value="1"/>
</dbReference>
<reference evidence="1" key="1">
    <citation type="submission" date="2021-02" db="EMBL/GenBank/DDBJ databases">
        <authorList>
            <person name="Nowell W R."/>
        </authorList>
    </citation>
    <scope>NUCLEOTIDE SEQUENCE</scope>
</reference>
<dbReference type="EMBL" id="CAJNYV010002987">
    <property type="protein sequence ID" value="CAF3522320.1"/>
    <property type="molecule type" value="Genomic_DNA"/>
</dbReference>
<organism evidence="1 2">
    <name type="scientific">Rotaria socialis</name>
    <dbReference type="NCBI Taxonomy" id="392032"/>
    <lineage>
        <taxon>Eukaryota</taxon>
        <taxon>Metazoa</taxon>
        <taxon>Spiralia</taxon>
        <taxon>Gnathifera</taxon>
        <taxon>Rotifera</taxon>
        <taxon>Eurotatoria</taxon>
        <taxon>Bdelloidea</taxon>
        <taxon>Philodinida</taxon>
        <taxon>Philodinidae</taxon>
        <taxon>Rotaria</taxon>
    </lineage>
</organism>
<dbReference type="PANTHER" id="PTHR33064:SF37">
    <property type="entry name" value="RIBONUCLEASE H"/>
    <property type="match status" value="1"/>
</dbReference>
<accession>A0A818IEQ0</accession>
<dbReference type="InterPro" id="IPR043502">
    <property type="entry name" value="DNA/RNA_pol_sf"/>
</dbReference>
<dbReference type="Gene3D" id="3.10.10.10">
    <property type="entry name" value="HIV Type 1 Reverse Transcriptase, subunit A, domain 1"/>
    <property type="match status" value="1"/>
</dbReference>
<name>A0A818IEQ0_9BILA</name>
<sequence length="402" mass="45771">DRESLHKFDIIIPDIKILPKKICLCSNKLDSLNQSVYFESAYDDLANSQKYDYVISVDHEGHHVPNMEVNDTITDIHNSYFSVTRYDLGTFSKLNEGDLIGNVSSVLCAETDKYSKANLTGNLTIPDIGHDNSIILGNKIMFLDQTILIDETSADIPPNIDLSQTLGNIIKLHETHVDMRLPTELDRTGLFEDVESELRDKWTYNDLVAEVSIGIEDSDIRKRFEDLIFEYREIFSSVDFTKGKNLPEFHIELLNNVPIFSPQIRTSPATNLEILKITEDLEKKGIISKSNSDYNIPALFVRRRPTPDTTSNKPVSALRMILDLRQIGEHSVKHKWQIAPMEETLKKLSNFKHYLSLKLINYNFQVPLSKESTNILAFTAGAGRFQLNKLPFGAYLPTSNNF</sequence>
<protein>
    <submittedName>
        <fullName evidence="1">Uncharacterized protein</fullName>
    </submittedName>
</protein>
<feature type="non-terminal residue" evidence="1">
    <location>
        <position position="1"/>
    </location>
</feature>
<comment type="caution">
    <text evidence="1">The sequence shown here is derived from an EMBL/GenBank/DDBJ whole genome shotgun (WGS) entry which is preliminary data.</text>
</comment>